<feature type="compositionally biased region" description="Pro residues" evidence="1">
    <location>
        <begin position="45"/>
        <end position="55"/>
    </location>
</feature>
<gene>
    <name evidence="3" type="primary">LOC112064690</name>
</gene>
<dbReference type="AlphaFoldDB" id="A0A9W2WQW1"/>
<feature type="region of interest" description="Disordered" evidence="1">
    <location>
        <begin position="1"/>
        <end position="67"/>
    </location>
</feature>
<feature type="compositionally biased region" description="Basic residues" evidence="1">
    <location>
        <begin position="159"/>
        <end position="175"/>
    </location>
</feature>
<dbReference type="RefSeq" id="XP_054941694.1">
    <property type="nucleotide sequence ID" value="XM_055085719.1"/>
</dbReference>
<evidence type="ECO:0000313" key="3">
    <source>
        <dbReference type="RefSeq" id="XP_054941694.1"/>
    </source>
</evidence>
<dbReference type="Proteomes" id="UP000248484">
    <property type="component" value="Chromosome 6"/>
</dbReference>
<dbReference type="KEGG" id="pcad:112064690"/>
<reference evidence="3" key="1">
    <citation type="submission" date="2025-08" db="UniProtKB">
        <authorList>
            <consortium name="RefSeq"/>
        </authorList>
    </citation>
    <scope>IDENTIFICATION</scope>
    <source>
        <tissue evidence="3">Muscle</tissue>
    </source>
</reference>
<feature type="region of interest" description="Disordered" evidence="1">
    <location>
        <begin position="92"/>
        <end position="116"/>
    </location>
</feature>
<keyword evidence="2" id="KW-1185">Reference proteome</keyword>
<organism evidence="2 3">
    <name type="scientific">Physeter macrocephalus</name>
    <name type="common">Sperm whale</name>
    <name type="synonym">Physeter catodon</name>
    <dbReference type="NCBI Taxonomy" id="9755"/>
    <lineage>
        <taxon>Eukaryota</taxon>
        <taxon>Metazoa</taxon>
        <taxon>Chordata</taxon>
        <taxon>Craniata</taxon>
        <taxon>Vertebrata</taxon>
        <taxon>Euteleostomi</taxon>
        <taxon>Mammalia</taxon>
        <taxon>Eutheria</taxon>
        <taxon>Laurasiatheria</taxon>
        <taxon>Artiodactyla</taxon>
        <taxon>Whippomorpha</taxon>
        <taxon>Cetacea</taxon>
        <taxon>Odontoceti</taxon>
        <taxon>Physeteridae</taxon>
        <taxon>Physeter</taxon>
    </lineage>
</organism>
<feature type="region of interest" description="Disordered" evidence="1">
    <location>
        <begin position="158"/>
        <end position="386"/>
    </location>
</feature>
<proteinExistence type="predicted"/>
<feature type="compositionally biased region" description="Low complexity" evidence="1">
    <location>
        <begin position="285"/>
        <end position="299"/>
    </location>
</feature>
<feature type="compositionally biased region" description="Pro residues" evidence="1">
    <location>
        <begin position="189"/>
        <end position="200"/>
    </location>
</feature>
<evidence type="ECO:0000313" key="2">
    <source>
        <dbReference type="Proteomes" id="UP000248484"/>
    </source>
</evidence>
<protein>
    <submittedName>
        <fullName evidence="3">Basic salivary proline-rich protein 2-like</fullName>
    </submittedName>
</protein>
<evidence type="ECO:0000256" key="1">
    <source>
        <dbReference type="SAM" id="MobiDB-lite"/>
    </source>
</evidence>
<name>A0A9W2WQW1_PHYMC</name>
<dbReference type="OrthoDB" id="10419361at2759"/>
<dbReference type="GeneID" id="112064690"/>
<accession>A0A9W2WQW1</accession>
<feature type="compositionally biased region" description="Basic residues" evidence="1">
    <location>
        <begin position="344"/>
        <end position="358"/>
    </location>
</feature>
<sequence length="386" mass="41076">MECSHLGDGAISEQRRGHSWAQPRRQSSGRPRAGPDAASTDNAPPGGPPSPPPHWNHPSLLCPREGRTARPPNLWSLVPFLPPGKCTTNGFRGGRRCRGSAGCPRAPENKGDSQPLSSAALSITSTSKAVACAVISTAGNVTTRPTAQTTTSARAMVSGRHRTTLRRAKRLRRSFVHPQPPTSARRLCPSPPRPQTPPSAEPLGRTRRAPGAPDITAAPAPGGGRAGVLYVTDSSGKRKGAEGPWWRQPLPPPPRGDAIPRATRKHEMGGKSAADAYGTRTVPERQQAALPRFARRAPATSPGCAARSPPCGGGWAAAGPPPLPRSQHPREAGSPPGRTPGRFPQRRHRLRRRNQKPRHSPEVPRPPAPQHPSGKSRAPLQEARIK</sequence>